<keyword evidence="2" id="KW-1185">Reference proteome</keyword>
<comment type="caution">
    <text evidence="1">The sequence shown here is derived from an EMBL/GenBank/DDBJ whole genome shotgun (WGS) entry which is preliminary data.</text>
</comment>
<name>A0A9P4JB85_9PLEO</name>
<reference evidence="1" key="1">
    <citation type="journal article" date="2020" name="Stud. Mycol.">
        <title>101 Dothideomycetes genomes: a test case for predicting lifestyles and emergence of pathogens.</title>
        <authorList>
            <person name="Haridas S."/>
            <person name="Albert R."/>
            <person name="Binder M."/>
            <person name="Bloem J."/>
            <person name="Labutti K."/>
            <person name="Salamov A."/>
            <person name="Andreopoulos B."/>
            <person name="Baker S."/>
            <person name="Barry K."/>
            <person name="Bills G."/>
            <person name="Bluhm B."/>
            <person name="Cannon C."/>
            <person name="Castanera R."/>
            <person name="Culley D."/>
            <person name="Daum C."/>
            <person name="Ezra D."/>
            <person name="Gonzalez J."/>
            <person name="Henrissat B."/>
            <person name="Kuo A."/>
            <person name="Liang C."/>
            <person name="Lipzen A."/>
            <person name="Lutzoni F."/>
            <person name="Magnuson J."/>
            <person name="Mondo S."/>
            <person name="Nolan M."/>
            <person name="Ohm R."/>
            <person name="Pangilinan J."/>
            <person name="Park H.-J."/>
            <person name="Ramirez L."/>
            <person name="Alfaro M."/>
            <person name="Sun H."/>
            <person name="Tritt A."/>
            <person name="Yoshinaga Y."/>
            <person name="Zwiers L.-H."/>
            <person name="Turgeon B."/>
            <person name="Goodwin S."/>
            <person name="Spatafora J."/>
            <person name="Crous P."/>
            <person name="Grigoriev I."/>
        </authorList>
    </citation>
    <scope>NUCLEOTIDE SEQUENCE</scope>
    <source>
        <strain evidence="1">ATCC 74209</strain>
    </source>
</reference>
<evidence type="ECO:0000313" key="1">
    <source>
        <dbReference type="EMBL" id="KAF2196075.1"/>
    </source>
</evidence>
<gene>
    <name evidence="1" type="ORF">GQ43DRAFT_278319</name>
</gene>
<dbReference type="AlphaFoldDB" id="A0A9P4JB85"/>
<dbReference type="Proteomes" id="UP000799536">
    <property type="component" value="Unassembled WGS sequence"/>
</dbReference>
<organism evidence="1 2">
    <name type="scientific">Delitschia confertaspora ATCC 74209</name>
    <dbReference type="NCBI Taxonomy" id="1513339"/>
    <lineage>
        <taxon>Eukaryota</taxon>
        <taxon>Fungi</taxon>
        <taxon>Dikarya</taxon>
        <taxon>Ascomycota</taxon>
        <taxon>Pezizomycotina</taxon>
        <taxon>Dothideomycetes</taxon>
        <taxon>Pleosporomycetidae</taxon>
        <taxon>Pleosporales</taxon>
        <taxon>Delitschiaceae</taxon>
        <taxon>Delitschia</taxon>
    </lineage>
</organism>
<dbReference type="EMBL" id="ML994492">
    <property type="protein sequence ID" value="KAF2196075.1"/>
    <property type="molecule type" value="Genomic_DNA"/>
</dbReference>
<proteinExistence type="predicted"/>
<protein>
    <submittedName>
        <fullName evidence="1">Uncharacterized protein</fullName>
    </submittedName>
</protein>
<accession>A0A9P4JB85</accession>
<evidence type="ECO:0000313" key="2">
    <source>
        <dbReference type="Proteomes" id="UP000799536"/>
    </source>
</evidence>
<sequence>MTPSPSCPHFLNSNIFKARCVFLPPQEMTPTLDAIERICSNAVTCTPHSRSFQSIPNPPKVSVPVERNISMDEAIQAMSIWGLYSEVGVLSQCGDVRLTYNRRNILDQHHQPAETARIPLVSPVSWLQPPPMAFQRRLVLSIRSLYLFFFCNFQHVLYLISSAARCPSMPSKPPCPAYFAKFTFR</sequence>